<dbReference type="SUPFAM" id="SSF54534">
    <property type="entry name" value="FKBP-like"/>
    <property type="match status" value="1"/>
</dbReference>
<accession>A0A0M0JR19</accession>
<dbReference type="InterPro" id="IPR001179">
    <property type="entry name" value="PPIase_FKBP_dom"/>
</dbReference>
<evidence type="ECO:0000256" key="4">
    <source>
        <dbReference type="ARBA" id="ARBA00022729"/>
    </source>
</evidence>
<evidence type="ECO:0000256" key="2">
    <source>
        <dbReference type="ARBA" id="ARBA00006577"/>
    </source>
</evidence>
<evidence type="ECO:0000256" key="8">
    <source>
        <dbReference type="SAM" id="SignalP"/>
    </source>
</evidence>
<dbReference type="PANTHER" id="PTHR45779">
    <property type="entry name" value="PEPTIDYLPROLYL ISOMERASE"/>
    <property type="match status" value="1"/>
</dbReference>
<dbReference type="EC" id="5.2.1.8" evidence="3 7"/>
<dbReference type="AlphaFoldDB" id="A0A0M0JR19"/>
<dbReference type="OrthoDB" id="1902587at2759"/>
<organism evidence="10 11">
    <name type="scientific">Chrysochromulina tobinii</name>
    <dbReference type="NCBI Taxonomy" id="1460289"/>
    <lineage>
        <taxon>Eukaryota</taxon>
        <taxon>Haptista</taxon>
        <taxon>Haptophyta</taxon>
        <taxon>Prymnesiophyceae</taxon>
        <taxon>Prymnesiales</taxon>
        <taxon>Chrysochromulinaceae</taxon>
        <taxon>Chrysochromulina</taxon>
    </lineage>
</organism>
<evidence type="ECO:0000313" key="10">
    <source>
        <dbReference type="EMBL" id="KOO28703.1"/>
    </source>
</evidence>
<dbReference type="GO" id="GO:0006457">
    <property type="term" value="P:protein folding"/>
    <property type="evidence" value="ECO:0007669"/>
    <property type="project" value="InterPro"/>
</dbReference>
<name>A0A0M0JR19_9EUKA</name>
<dbReference type="Gene3D" id="3.10.50.40">
    <property type="match status" value="1"/>
</dbReference>
<feature type="chain" id="PRO_5005602001" description="peptidylprolyl isomerase" evidence="8">
    <location>
        <begin position="17"/>
        <end position="226"/>
    </location>
</feature>
<gene>
    <name evidence="10" type="ORF">Ctob_002599</name>
</gene>
<comment type="caution">
    <text evidence="10">The sequence shown here is derived from an EMBL/GenBank/DDBJ whole genome shotgun (WGS) entry which is preliminary data.</text>
</comment>
<dbReference type="GO" id="GO:0003755">
    <property type="term" value="F:peptidyl-prolyl cis-trans isomerase activity"/>
    <property type="evidence" value="ECO:0007669"/>
    <property type="project" value="UniProtKB-KW"/>
</dbReference>
<dbReference type="Pfam" id="PF00254">
    <property type="entry name" value="FKBP_C"/>
    <property type="match status" value="1"/>
</dbReference>
<keyword evidence="6 7" id="KW-0413">Isomerase</keyword>
<evidence type="ECO:0000256" key="6">
    <source>
        <dbReference type="ARBA" id="ARBA00023235"/>
    </source>
</evidence>
<evidence type="ECO:0000256" key="1">
    <source>
        <dbReference type="ARBA" id="ARBA00000971"/>
    </source>
</evidence>
<dbReference type="Proteomes" id="UP000037460">
    <property type="component" value="Unassembled WGS sequence"/>
</dbReference>
<dbReference type="PROSITE" id="PS50059">
    <property type="entry name" value="FKBP_PPIASE"/>
    <property type="match status" value="1"/>
</dbReference>
<comment type="similarity">
    <text evidence="2">Belongs to the FKBP-type PPIase family.</text>
</comment>
<dbReference type="GO" id="GO:0005783">
    <property type="term" value="C:endoplasmic reticulum"/>
    <property type="evidence" value="ECO:0007669"/>
    <property type="project" value="TreeGrafter"/>
</dbReference>
<evidence type="ECO:0000259" key="9">
    <source>
        <dbReference type="PROSITE" id="PS50059"/>
    </source>
</evidence>
<dbReference type="PANTHER" id="PTHR45779:SF7">
    <property type="entry name" value="PEPTIDYLPROLYL ISOMERASE"/>
    <property type="match status" value="1"/>
</dbReference>
<dbReference type="InterPro" id="IPR044609">
    <property type="entry name" value="FKBP2/11"/>
</dbReference>
<evidence type="ECO:0000256" key="5">
    <source>
        <dbReference type="ARBA" id="ARBA00023110"/>
    </source>
</evidence>
<evidence type="ECO:0000313" key="11">
    <source>
        <dbReference type="Proteomes" id="UP000037460"/>
    </source>
</evidence>
<dbReference type="EMBL" id="JWZX01002527">
    <property type="protein sequence ID" value="KOO28703.1"/>
    <property type="molecule type" value="Genomic_DNA"/>
</dbReference>
<sequence length="226" mass="24719">MRSTLLVATLVGLVAASNEVGTKFLEENKSREGVITLPSGLQYKVLRSGDGDSHPTPDSSCECHYEGRIAQKWPSGETFDSSYKRGSPTSFAPNQVIKGWTEAMQLMVEGDKWEMYIPSELGYGERGSPPNIGGGDVLVFTMEILKIQGKKVPANKCDVKTYAGCSEKEETYIKSKVEMTAEALGAEIKRLGGMASQKMSSTQSVWLSKRVGLLNKLKELKGKEEL</sequence>
<keyword evidence="11" id="KW-1185">Reference proteome</keyword>
<feature type="domain" description="PPIase FKBP-type" evidence="9">
    <location>
        <begin position="58"/>
        <end position="148"/>
    </location>
</feature>
<comment type="catalytic activity">
    <reaction evidence="1 7">
        <text>[protein]-peptidylproline (omega=180) = [protein]-peptidylproline (omega=0)</text>
        <dbReference type="Rhea" id="RHEA:16237"/>
        <dbReference type="Rhea" id="RHEA-COMP:10747"/>
        <dbReference type="Rhea" id="RHEA-COMP:10748"/>
        <dbReference type="ChEBI" id="CHEBI:83833"/>
        <dbReference type="ChEBI" id="CHEBI:83834"/>
        <dbReference type="EC" id="5.2.1.8"/>
    </reaction>
</comment>
<keyword evidence="4 8" id="KW-0732">Signal</keyword>
<evidence type="ECO:0000256" key="3">
    <source>
        <dbReference type="ARBA" id="ARBA00013194"/>
    </source>
</evidence>
<dbReference type="FunFam" id="3.10.50.40:FF:000045">
    <property type="entry name" value="Peptidyl-prolyl cis-trans isomerase"/>
    <property type="match status" value="1"/>
</dbReference>
<proteinExistence type="inferred from homology"/>
<protein>
    <recommendedName>
        <fullName evidence="3 7">peptidylprolyl isomerase</fullName>
        <ecNumber evidence="3 7">5.2.1.8</ecNumber>
    </recommendedName>
</protein>
<reference evidence="11" key="1">
    <citation type="journal article" date="2015" name="PLoS Genet.">
        <title>Genome Sequence and Transcriptome Analyses of Chrysochromulina tobin: Metabolic Tools for Enhanced Algal Fitness in the Prominent Order Prymnesiales (Haptophyceae).</title>
        <authorList>
            <person name="Hovde B.T."/>
            <person name="Deodato C.R."/>
            <person name="Hunsperger H.M."/>
            <person name="Ryken S.A."/>
            <person name="Yost W."/>
            <person name="Jha R.K."/>
            <person name="Patterson J."/>
            <person name="Monnat R.J. Jr."/>
            <person name="Barlow S.B."/>
            <person name="Starkenburg S.R."/>
            <person name="Cattolico R.A."/>
        </authorList>
    </citation>
    <scope>NUCLEOTIDE SEQUENCE</scope>
    <source>
        <strain evidence="11">CCMP291</strain>
    </source>
</reference>
<dbReference type="Pfam" id="PF01346">
    <property type="entry name" value="FKBP_N"/>
    <property type="match status" value="1"/>
</dbReference>
<feature type="signal peptide" evidence="8">
    <location>
        <begin position="1"/>
        <end position="16"/>
    </location>
</feature>
<dbReference type="InterPro" id="IPR000774">
    <property type="entry name" value="PPIase_FKBP_N"/>
</dbReference>
<dbReference type="InterPro" id="IPR046357">
    <property type="entry name" value="PPIase_dom_sf"/>
</dbReference>
<keyword evidence="5 7" id="KW-0697">Rotamase</keyword>
<evidence type="ECO:0000256" key="7">
    <source>
        <dbReference type="PROSITE-ProRule" id="PRU00277"/>
    </source>
</evidence>